<feature type="signal peptide" evidence="1">
    <location>
        <begin position="1"/>
        <end position="24"/>
    </location>
</feature>
<evidence type="ECO:0008006" key="4">
    <source>
        <dbReference type="Google" id="ProtNLM"/>
    </source>
</evidence>
<evidence type="ECO:0000313" key="2">
    <source>
        <dbReference type="EMBL" id="MBR0651561.1"/>
    </source>
</evidence>
<evidence type="ECO:0000313" key="3">
    <source>
        <dbReference type="Proteomes" id="UP000698752"/>
    </source>
</evidence>
<proteinExistence type="predicted"/>
<evidence type="ECO:0000256" key="1">
    <source>
        <dbReference type="SAM" id="SignalP"/>
    </source>
</evidence>
<accession>A0ABS5EKK6</accession>
<reference evidence="3" key="1">
    <citation type="journal article" date="2021" name="Syst. Appl. Microbiol.">
        <title>Roseomonas hellenica sp. nov., isolated from roots of wild-growing Alkanna tinctoria.</title>
        <authorList>
            <person name="Rat A."/>
            <person name="Naranjo H.D."/>
            <person name="Lebbe L."/>
            <person name="Cnockaert M."/>
            <person name="Krigas N."/>
            <person name="Grigoriadou K."/>
            <person name="Maloupa E."/>
            <person name="Willems A."/>
        </authorList>
    </citation>
    <scope>NUCLEOTIDE SEQUENCE [LARGE SCALE GENOMIC DNA]</scope>
    <source>
        <strain evidence="3">LMG 31159</strain>
    </source>
</reference>
<dbReference type="Proteomes" id="UP000698752">
    <property type="component" value="Unassembled WGS sequence"/>
</dbReference>
<sequence length="51" mass="5104">MIRVLPAILVAAVLLAGCRDTAPADTLRPGSLTVGTGGYVGMSGGFVSQSR</sequence>
<protein>
    <recommendedName>
        <fullName evidence="4">Argininosuccinate lyase</fullName>
    </recommendedName>
</protein>
<feature type="chain" id="PRO_5045089182" description="Argininosuccinate lyase" evidence="1">
    <location>
        <begin position="25"/>
        <end position="51"/>
    </location>
</feature>
<keyword evidence="3" id="KW-1185">Reference proteome</keyword>
<organism evidence="2 3">
    <name type="scientific">Neoroseomonas terrae</name>
    <dbReference type="NCBI Taxonomy" id="424799"/>
    <lineage>
        <taxon>Bacteria</taxon>
        <taxon>Pseudomonadati</taxon>
        <taxon>Pseudomonadota</taxon>
        <taxon>Alphaproteobacteria</taxon>
        <taxon>Acetobacterales</taxon>
        <taxon>Acetobacteraceae</taxon>
        <taxon>Neoroseomonas</taxon>
    </lineage>
</organism>
<gene>
    <name evidence="2" type="ORF">GXW78_17960</name>
</gene>
<dbReference type="PROSITE" id="PS51257">
    <property type="entry name" value="PROKAR_LIPOPROTEIN"/>
    <property type="match status" value="1"/>
</dbReference>
<keyword evidence="1" id="KW-0732">Signal</keyword>
<comment type="caution">
    <text evidence="2">The sequence shown here is derived from an EMBL/GenBank/DDBJ whole genome shotgun (WGS) entry which is preliminary data.</text>
</comment>
<dbReference type="EMBL" id="JAAEDI010000019">
    <property type="protein sequence ID" value="MBR0651561.1"/>
    <property type="molecule type" value="Genomic_DNA"/>
</dbReference>
<dbReference type="RefSeq" id="WP_211870226.1">
    <property type="nucleotide sequence ID" value="NZ_JAAEDI010000019.1"/>
</dbReference>
<name>A0ABS5EKK6_9PROT</name>